<feature type="compositionally biased region" description="Basic residues" evidence="5">
    <location>
        <begin position="361"/>
        <end position="370"/>
    </location>
</feature>
<accession>A0A9J6EAD1</accession>
<evidence type="ECO:0000313" key="7">
    <source>
        <dbReference type="EMBL" id="KAH8031263.1"/>
    </source>
</evidence>
<keyword evidence="3" id="KW-0862">Zinc</keyword>
<keyword evidence="8" id="KW-1185">Reference proteome</keyword>
<protein>
    <recommendedName>
        <fullName evidence="6">RING-type domain-containing protein</fullName>
    </recommendedName>
</protein>
<dbReference type="Gene3D" id="3.30.40.10">
    <property type="entry name" value="Zinc/RING finger domain, C3HC4 (zinc finger)"/>
    <property type="match status" value="1"/>
</dbReference>
<comment type="caution">
    <text evidence="7">The sequence shown here is derived from an EMBL/GenBank/DDBJ whole genome shotgun (WGS) entry which is preliminary data.</text>
</comment>
<dbReference type="SUPFAM" id="SSF57850">
    <property type="entry name" value="RING/U-box"/>
    <property type="match status" value="1"/>
</dbReference>
<evidence type="ECO:0000256" key="2">
    <source>
        <dbReference type="ARBA" id="ARBA00022771"/>
    </source>
</evidence>
<dbReference type="PROSITE" id="PS50089">
    <property type="entry name" value="ZF_RING_2"/>
    <property type="match status" value="1"/>
</dbReference>
<name>A0A9J6EAD1_RHIMP</name>
<keyword evidence="1" id="KW-0479">Metal-binding</keyword>
<dbReference type="OrthoDB" id="6105938at2759"/>
<dbReference type="InterPro" id="IPR017907">
    <property type="entry name" value="Znf_RING_CS"/>
</dbReference>
<dbReference type="InterPro" id="IPR013083">
    <property type="entry name" value="Znf_RING/FYVE/PHD"/>
</dbReference>
<keyword evidence="2 4" id="KW-0863">Zinc-finger</keyword>
<dbReference type="VEuPathDB" id="VectorBase:LOC119163665"/>
<evidence type="ECO:0000256" key="3">
    <source>
        <dbReference type="ARBA" id="ARBA00022833"/>
    </source>
</evidence>
<evidence type="ECO:0000259" key="6">
    <source>
        <dbReference type="PROSITE" id="PS50089"/>
    </source>
</evidence>
<feature type="region of interest" description="Disordered" evidence="5">
    <location>
        <begin position="342"/>
        <end position="395"/>
    </location>
</feature>
<proteinExistence type="predicted"/>
<dbReference type="InterPro" id="IPR001841">
    <property type="entry name" value="Znf_RING"/>
</dbReference>
<reference evidence="7" key="1">
    <citation type="journal article" date="2020" name="Cell">
        <title>Large-Scale Comparative Analyses of Tick Genomes Elucidate Their Genetic Diversity and Vector Capacities.</title>
        <authorList>
            <consortium name="Tick Genome and Microbiome Consortium (TIGMIC)"/>
            <person name="Jia N."/>
            <person name="Wang J."/>
            <person name="Shi W."/>
            <person name="Du L."/>
            <person name="Sun Y."/>
            <person name="Zhan W."/>
            <person name="Jiang J.F."/>
            <person name="Wang Q."/>
            <person name="Zhang B."/>
            <person name="Ji P."/>
            <person name="Bell-Sakyi L."/>
            <person name="Cui X.M."/>
            <person name="Yuan T.T."/>
            <person name="Jiang B.G."/>
            <person name="Yang W.F."/>
            <person name="Lam T.T."/>
            <person name="Chang Q.C."/>
            <person name="Ding S.J."/>
            <person name="Wang X.J."/>
            <person name="Zhu J.G."/>
            <person name="Ruan X.D."/>
            <person name="Zhao L."/>
            <person name="Wei J.T."/>
            <person name="Ye R.Z."/>
            <person name="Que T.C."/>
            <person name="Du C.H."/>
            <person name="Zhou Y.H."/>
            <person name="Cheng J.X."/>
            <person name="Dai P.F."/>
            <person name="Guo W.B."/>
            <person name="Han X.H."/>
            <person name="Huang E.J."/>
            <person name="Li L.F."/>
            <person name="Wei W."/>
            <person name="Gao Y.C."/>
            <person name="Liu J.Z."/>
            <person name="Shao H.Z."/>
            <person name="Wang X."/>
            <person name="Wang C.C."/>
            <person name="Yang T.C."/>
            <person name="Huo Q.B."/>
            <person name="Li W."/>
            <person name="Chen H.Y."/>
            <person name="Chen S.E."/>
            <person name="Zhou L.G."/>
            <person name="Ni X.B."/>
            <person name="Tian J.H."/>
            <person name="Sheng Y."/>
            <person name="Liu T."/>
            <person name="Pan Y.S."/>
            <person name="Xia L.Y."/>
            <person name="Li J."/>
            <person name="Zhao F."/>
            <person name="Cao W.C."/>
        </authorList>
    </citation>
    <scope>NUCLEOTIDE SEQUENCE</scope>
    <source>
        <strain evidence="7">Rmic-2018</strain>
    </source>
</reference>
<dbReference type="CDD" id="cd16449">
    <property type="entry name" value="RING-HC"/>
    <property type="match status" value="1"/>
</dbReference>
<sequence>MPDSGGRQAQHRLCDSASGVNWRPTRFQDELTVIRYACCVCHVVPNTTVVLPCSHTLCEQCLTGCIVQDGGSICPLDADPFCEDECQKLKLPDRKKTNLKAHCWNEADGCEFVGTIDAVLLHFDSECAFHAVQCSRCERRMLRTHIAAHYITGCSRNASSASGTQAHKEAGSSSSCDTNVILDKFATLLRQMNDVSARLQDVSSAISGVEISLQRGMESIEKNICTTLDQRLNAGLEELRVSNPCGDYLSSLQSQINELVEQSRQRDAYQIHEIGRVLTYSQIKVKEDVKVQLQEIVPIIRVLVSELKDDVKTQIGELIHVTRDSEGELKEHVSRVVEARISSRLADQQHSLPGAPDRSIKGRSVRHRARPPPPSAISDAVRAAAEGPEGTTAQPPPVVVRAAAEIPRGTAAPPPPVIAHAVSAAAEVPRGNTPPPPPPAIGRGICAAAALPRRTVPPPPPAVIITHAVGTATEVPKGNAPLLPPAVGDVVRAAAAFPRATMRPPPPVITHAVSTTTEVSRGKTSPTPPVITHAVTTAAEVQRGTRAPTLPVSVGIAAKVPKENTPPPLRNNGRVPP</sequence>
<organism evidence="7 8">
    <name type="scientific">Rhipicephalus microplus</name>
    <name type="common">Cattle tick</name>
    <name type="synonym">Boophilus microplus</name>
    <dbReference type="NCBI Taxonomy" id="6941"/>
    <lineage>
        <taxon>Eukaryota</taxon>
        <taxon>Metazoa</taxon>
        <taxon>Ecdysozoa</taxon>
        <taxon>Arthropoda</taxon>
        <taxon>Chelicerata</taxon>
        <taxon>Arachnida</taxon>
        <taxon>Acari</taxon>
        <taxon>Parasitiformes</taxon>
        <taxon>Ixodida</taxon>
        <taxon>Ixodoidea</taxon>
        <taxon>Ixodidae</taxon>
        <taxon>Rhipicephalinae</taxon>
        <taxon>Rhipicephalus</taxon>
        <taxon>Boophilus</taxon>
    </lineage>
</organism>
<dbReference type="OMA" id="EANICTM"/>
<gene>
    <name evidence="7" type="ORF">HPB51_014475</name>
</gene>
<feature type="domain" description="RING-type" evidence="6">
    <location>
        <begin position="38"/>
        <end position="77"/>
    </location>
</feature>
<reference evidence="7" key="2">
    <citation type="submission" date="2021-09" db="EMBL/GenBank/DDBJ databases">
        <authorList>
            <person name="Jia N."/>
            <person name="Wang J."/>
            <person name="Shi W."/>
            <person name="Du L."/>
            <person name="Sun Y."/>
            <person name="Zhan W."/>
            <person name="Jiang J."/>
            <person name="Wang Q."/>
            <person name="Zhang B."/>
            <person name="Ji P."/>
            <person name="Sakyi L.B."/>
            <person name="Cui X."/>
            <person name="Yuan T."/>
            <person name="Jiang B."/>
            <person name="Yang W."/>
            <person name="Lam T.T.-Y."/>
            <person name="Chang Q."/>
            <person name="Ding S."/>
            <person name="Wang X."/>
            <person name="Zhu J."/>
            <person name="Ruan X."/>
            <person name="Zhao L."/>
            <person name="Wei J."/>
            <person name="Que T."/>
            <person name="Du C."/>
            <person name="Cheng J."/>
            <person name="Dai P."/>
            <person name="Han X."/>
            <person name="Huang E."/>
            <person name="Gao Y."/>
            <person name="Liu J."/>
            <person name="Shao H."/>
            <person name="Ye R."/>
            <person name="Li L."/>
            <person name="Wei W."/>
            <person name="Wang X."/>
            <person name="Wang C."/>
            <person name="Huo Q."/>
            <person name="Li W."/>
            <person name="Guo W."/>
            <person name="Chen H."/>
            <person name="Chen S."/>
            <person name="Zhou L."/>
            <person name="Zhou L."/>
            <person name="Ni X."/>
            <person name="Tian J."/>
            <person name="Zhou Y."/>
            <person name="Sheng Y."/>
            <person name="Liu T."/>
            <person name="Pan Y."/>
            <person name="Xia L."/>
            <person name="Li J."/>
            <person name="Zhao F."/>
            <person name="Cao W."/>
        </authorList>
    </citation>
    <scope>NUCLEOTIDE SEQUENCE</scope>
    <source>
        <strain evidence="7">Rmic-2018</strain>
        <tissue evidence="7">Larvae</tissue>
    </source>
</reference>
<dbReference type="EMBL" id="JABSTU010000005">
    <property type="protein sequence ID" value="KAH8031263.1"/>
    <property type="molecule type" value="Genomic_DNA"/>
</dbReference>
<evidence type="ECO:0000256" key="4">
    <source>
        <dbReference type="PROSITE-ProRule" id="PRU00175"/>
    </source>
</evidence>
<dbReference type="AlphaFoldDB" id="A0A9J6EAD1"/>
<dbReference type="PROSITE" id="PS00518">
    <property type="entry name" value="ZF_RING_1"/>
    <property type="match status" value="1"/>
</dbReference>
<dbReference type="GO" id="GO:0008270">
    <property type="term" value="F:zinc ion binding"/>
    <property type="evidence" value="ECO:0007669"/>
    <property type="project" value="UniProtKB-KW"/>
</dbReference>
<evidence type="ECO:0000256" key="5">
    <source>
        <dbReference type="SAM" id="MobiDB-lite"/>
    </source>
</evidence>
<evidence type="ECO:0000256" key="1">
    <source>
        <dbReference type="ARBA" id="ARBA00022723"/>
    </source>
</evidence>
<dbReference type="Proteomes" id="UP000821866">
    <property type="component" value="Chromosome 3"/>
</dbReference>
<dbReference type="SUPFAM" id="SSF49599">
    <property type="entry name" value="TRAF domain-like"/>
    <property type="match status" value="1"/>
</dbReference>
<evidence type="ECO:0000313" key="8">
    <source>
        <dbReference type="Proteomes" id="UP000821866"/>
    </source>
</evidence>